<name>A0A6J7WHH3_9CAUD</name>
<evidence type="ECO:0000313" key="1">
    <source>
        <dbReference type="EMBL" id="CAB4126045.1"/>
    </source>
</evidence>
<protein>
    <submittedName>
        <fullName evidence="2">Uncharacterized protein</fullName>
    </submittedName>
</protein>
<proteinExistence type="predicted"/>
<dbReference type="EMBL" id="LR796187">
    <property type="protein sequence ID" value="CAB4126045.1"/>
    <property type="molecule type" value="Genomic_DNA"/>
</dbReference>
<sequence length="133" mass="15760">MEDFDLEEEIRNCDWILEKIRTRDDYAQNLYAAFCNMQWCKRKMWNVLKEEYWSCSWRGAGGIVADLRINNESYMDWYCSGMGGMAAITEDDPDNLESNFYKKKYVPEGVVTEEIEQDLGELGWFPVPWPKEV</sequence>
<reference evidence="2" key="1">
    <citation type="submission" date="2020-05" db="EMBL/GenBank/DDBJ databases">
        <authorList>
            <person name="Chiriac C."/>
            <person name="Salcher M."/>
            <person name="Ghai R."/>
            <person name="Kavagutti S V."/>
        </authorList>
    </citation>
    <scope>NUCLEOTIDE SEQUENCE</scope>
</reference>
<dbReference type="EMBL" id="LR798231">
    <property type="protein sequence ID" value="CAB5208808.1"/>
    <property type="molecule type" value="Genomic_DNA"/>
</dbReference>
<organism evidence="2">
    <name type="scientific">uncultured Caudovirales phage</name>
    <dbReference type="NCBI Taxonomy" id="2100421"/>
    <lineage>
        <taxon>Viruses</taxon>
        <taxon>Duplodnaviria</taxon>
        <taxon>Heunggongvirae</taxon>
        <taxon>Uroviricota</taxon>
        <taxon>Caudoviricetes</taxon>
        <taxon>Peduoviridae</taxon>
        <taxon>Maltschvirus</taxon>
        <taxon>Maltschvirus maltsch</taxon>
    </lineage>
</organism>
<accession>A0A6J7WHH3</accession>
<evidence type="ECO:0000313" key="2">
    <source>
        <dbReference type="EMBL" id="CAB5208808.1"/>
    </source>
</evidence>
<gene>
    <name evidence="2" type="ORF">UFOVP181_193</name>
    <name evidence="1" type="ORF">UFOVP57_446</name>
</gene>